<dbReference type="EMBL" id="CAUEEQ010014747">
    <property type="protein sequence ID" value="CAJ0938653.1"/>
    <property type="molecule type" value="Genomic_DNA"/>
</dbReference>
<organism evidence="2 3">
    <name type="scientific">Ranitomeya imitator</name>
    <name type="common">mimic poison frog</name>
    <dbReference type="NCBI Taxonomy" id="111125"/>
    <lineage>
        <taxon>Eukaryota</taxon>
        <taxon>Metazoa</taxon>
        <taxon>Chordata</taxon>
        <taxon>Craniata</taxon>
        <taxon>Vertebrata</taxon>
        <taxon>Euteleostomi</taxon>
        <taxon>Amphibia</taxon>
        <taxon>Batrachia</taxon>
        <taxon>Anura</taxon>
        <taxon>Neobatrachia</taxon>
        <taxon>Hyloidea</taxon>
        <taxon>Dendrobatidae</taxon>
        <taxon>Dendrobatinae</taxon>
        <taxon>Ranitomeya</taxon>
    </lineage>
</organism>
<reference evidence="2" key="1">
    <citation type="submission" date="2023-07" db="EMBL/GenBank/DDBJ databases">
        <authorList>
            <person name="Stuckert A."/>
        </authorList>
    </citation>
    <scope>NUCLEOTIDE SEQUENCE</scope>
</reference>
<accession>A0ABN9LCH2</accession>
<evidence type="ECO:0000256" key="1">
    <source>
        <dbReference type="SAM" id="MobiDB-lite"/>
    </source>
</evidence>
<feature type="non-terminal residue" evidence="2">
    <location>
        <position position="146"/>
    </location>
</feature>
<evidence type="ECO:0000313" key="3">
    <source>
        <dbReference type="Proteomes" id="UP001176940"/>
    </source>
</evidence>
<dbReference type="Proteomes" id="UP001176940">
    <property type="component" value="Unassembled WGS sequence"/>
</dbReference>
<proteinExistence type="predicted"/>
<feature type="compositionally biased region" description="Low complexity" evidence="1">
    <location>
        <begin position="75"/>
        <end position="86"/>
    </location>
</feature>
<feature type="compositionally biased region" description="Polar residues" evidence="1">
    <location>
        <begin position="96"/>
        <end position="117"/>
    </location>
</feature>
<protein>
    <submittedName>
        <fullName evidence="2">Uncharacterized protein</fullName>
    </submittedName>
</protein>
<sequence length="146" mass="15946">MSLDITALSILQQPEKLQWEIVANVLEDTVKDLEELGANPPLLGCKNEKTKDKHLEQHNIPFPCLLTGGLVTYKSPVSSPTSSNSRRSLDALNRTPGESSSEQGSTDNESGTNSDLNSPLVKRTLPVLLLYSIKESDEKAGKLFLI</sequence>
<name>A0ABN9LCH2_9NEOB</name>
<comment type="caution">
    <text evidence="2">The sequence shown here is derived from an EMBL/GenBank/DDBJ whole genome shotgun (WGS) entry which is preliminary data.</text>
</comment>
<feature type="region of interest" description="Disordered" evidence="1">
    <location>
        <begin position="75"/>
        <end position="118"/>
    </location>
</feature>
<gene>
    <name evidence="2" type="ORF">RIMI_LOCUS7692744</name>
</gene>
<evidence type="ECO:0000313" key="2">
    <source>
        <dbReference type="EMBL" id="CAJ0938653.1"/>
    </source>
</evidence>
<keyword evidence="3" id="KW-1185">Reference proteome</keyword>